<accession>X1AW97</accession>
<gene>
    <name evidence="1" type="ORF">S01H4_32281</name>
</gene>
<protein>
    <submittedName>
        <fullName evidence="1">Uncharacterized protein</fullName>
    </submittedName>
</protein>
<sequence length="109" mass="13095">MKILFVTPHNYNINSPLGCHHYARFFLSNGNQIFWLNRPISFLHLLKFKNNDFVKDNFKNWLNSGFKTNDGVFQYTPLTMLPYSHYVGLNNEWVLNRMLYFTIPLIKKY</sequence>
<organism evidence="1">
    <name type="scientific">marine sediment metagenome</name>
    <dbReference type="NCBI Taxonomy" id="412755"/>
    <lineage>
        <taxon>unclassified sequences</taxon>
        <taxon>metagenomes</taxon>
        <taxon>ecological metagenomes</taxon>
    </lineage>
</organism>
<comment type="caution">
    <text evidence="1">The sequence shown here is derived from an EMBL/GenBank/DDBJ whole genome shotgun (WGS) entry which is preliminary data.</text>
</comment>
<dbReference type="AlphaFoldDB" id="X1AW97"/>
<dbReference type="EMBL" id="BART01016854">
    <property type="protein sequence ID" value="GAG87015.1"/>
    <property type="molecule type" value="Genomic_DNA"/>
</dbReference>
<reference evidence="1" key="1">
    <citation type="journal article" date="2014" name="Front. Microbiol.">
        <title>High frequency of phylogenetically diverse reductive dehalogenase-homologous genes in deep subseafloor sedimentary metagenomes.</title>
        <authorList>
            <person name="Kawai M."/>
            <person name="Futagami T."/>
            <person name="Toyoda A."/>
            <person name="Takaki Y."/>
            <person name="Nishi S."/>
            <person name="Hori S."/>
            <person name="Arai W."/>
            <person name="Tsubouchi T."/>
            <person name="Morono Y."/>
            <person name="Uchiyama I."/>
            <person name="Ito T."/>
            <person name="Fujiyama A."/>
            <person name="Inagaki F."/>
            <person name="Takami H."/>
        </authorList>
    </citation>
    <scope>NUCLEOTIDE SEQUENCE</scope>
    <source>
        <strain evidence="1">Expedition CK06-06</strain>
    </source>
</reference>
<evidence type="ECO:0000313" key="1">
    <source>
        <dbReference type="EMBL" id="GAG87015.1"/>
    </source>
</evidence>
<dbReference type="Gene3D" id="3.40.50.11010">
    <property type="match status" value="1"/>
</dbReference>
<name>X1AW97_9ZZZZ</name>
<proteinExistence type="predicted"/>